<sequence length="90" mass="9848">MPPFIASSLIVPVGVLILRIEGRGGARASSGGKLRGWMDGGGHHHGCGEKGTKTTWRKAKTARGSWDWFQKELKSKKRRNKTSLNQCGKC</sequence>
<dbReference type="EnsemblPlants" id="ONIVA10G05210.1">
    <property type="protein sequence ID" value="ONIVA10G05210.1"/>
    <property type="gene ID" value="ONIVA10G05210"/>
</dbReference>
<name>A0A0E0IQJ6_ORYNI</name>
<dbReference type="Gramene" id="ONIVA10G05210.1">
    <property type="protein sequence ID" value="ONIVA10G05210.1"/>
    <property type="gene ID" value="ONIVA10G05210"/>
</dbReference>
<dbReference type="AlphaFoldDB" id="A0A0E0IQJ6"/>
<accession>A0A0E0IQJ6</accession>
<organism evidence="2">
    <name type="scientific">Oryza nivara</name>
    <name type="common">Indian wild rice</name>
    <name type="synonym">Oryza sativa f. spontanea</name>
    <dbReference type="NCBI Taxonomy" id="4536"/>
    <lineage>
        <taxon>Eukaryota</taxon>
        <taxon>Viridiplantae</taxon>
        <taxon>Streptophyta</taxon>
        <taxon>Embryophyta</taxon>
        <taxon>Tracheophyta</taxon>
        <taxon>Spermatophyta</taxon>
        <taxon>Magnoliopsida</taxon>
        <taxon>Liliopsida</taxon>
        <taxon>Poales</taxon>
        <taxon>Poaceae</taxon>
        <taxon>BOP clade</taxon>
        <taxon>Oryzoideae</taxon>
        <taxon>Oryzeae</taxon>
        <taxon>Oryzinae</taxon>
        <taxon>Oryza</taxon>
    </lineage>
</organism>
<evidence type="ECO:0000256" key="1">
    <source>
        <dbReference type="SAM" id="MobiDB-lite"/>
    </source>
</evidence>
<reference evidence="2" key="2">
    <citation type="submission" date="2018-04" db="EMBL/GenBank/DDBJ databases">
        <title>OnivRS2 (Oryza nivara Reference Sequence Version 2).</title>
        <authorList>
            <person name="Zhang J."/>
            <person name="Kudrna D."/>
            <person name="Lee S."/>
            <person name="Talag J."/>
            <person name="Rajasekar S."/>
            <person name="Welchert J."/>
            <person name="Hsing Y.-I."/>
            <person name="Wing R.A."/>
        </authorList>
    </citation>
    <scope>NUCLEOTIDE SEQUENCE [LARGE SCALE GENOMIC DNA]</scope>
</reference>
<dbReference type="HOGENOM" id="CLU_2444607_0_0_1"/>
<keyword evidence="3" id="KW-1185">Reference proteome</keyword>
<reference evidence="2" key="1">
    <citation type="submission" date="2015-04" db="UniProtKB">
        <authorList>
            <consortium name="EnsemblPlants"/>
        </authorList>
    </citation>
    <scope>IDENTIFICATION</scope>
    <source>
        <strain evidence="2">SL10</strain>
    </source>
</reference>
<feature type="region of interest" description="Disordered" evidence="1">
    <location>
        <begin position="25"/>
        <end position="59"/>
    </location>
</feature>
<protein>
    <submittedName>
        <fullName evidence="2">Uncharacterized protein</fullName>
    </submittedName>
</protein>
<evidence type="ECO:0000313" key="3">
    <source>
        <dbReference type="Proteomes" id="UP000006591"/>
    </source>
</evidence>
<dbReference type="Proteomes" id="UP000006591">
    <property type="component" value="Chromosome 10"/>
</dbReference>
<proteinExistence type="predicted"/>
<evidence type="ECO:0000313" key="2">
    <source>
        <dbReference type="EnsemblPlants" id="ONIVA10G05210.1"/>
    </source>
</evidence>